<accession>A0A1Q8ECV6</accession>
<reference evidence="4" key="1">
    <citation type="submission" date="2016-12" db="EMBL/GenBank/DDBJ databases">
        <authorList>
            <person name="Gulvik C.A."/>
        </authorList>
    </citation>
    <scope>NUCLEOTIDE SEQUENCE [LARGE SCALE GENOMIC DNA]</scope>
    <source>
        <strain evidence="4">ATCC 51725</strain>
    </source>
</reference>
<dbReference type="InterPro" id="IPR029062">
    <property type="entry name" value="Class_I_gatase-like"/>
</dbReference>
<keyword evidence="3" id="KW-0645">Protease</keyword>
<dbReference type="Proteomes" id="UP000186437">
    <property type="component" value="Unassembled WGS sequence"/>
</dbReference>
<gene>
    <name evidence="3" type="primary">yajL</name>
    <name evidence="2" type="ORF">BU200_06330</name>
    <name evidence="3" type="ORF">NCTC12957_01809</name>
</gene>
<dbReference type="PANTHER" id="PTHR48094:SF12">
    <property type="entry name" value="PARKINSON DISEASE PROTEIN 7 HOMOLOG"/>
    <property type="match status" value="1"/>
</dbReference>
<evidence type="ECO:0000313" key="2">
    <source>
        <dbReference type="EMBL" id="OLF49617.1"/>
    </source>
</evidence>
<evidence type="ECO:0000313" key="3">
    <source>
        <dbReference type="EMBL" id="SUN08220.1"/>
    </source>
</evidence>
<dbReference type="GO" id="GO:0005737">
    <property type="term" value="C:cytoplasm"/>
    <property type="evidence" value="ECO:0007669"/>
    <property type="project" value="TreeGrafter"/>
</dbReference>
<dbReference type="SUPFAM" id="SSF52317">
    <property type="entry name" value="Class I glutamine amidotransferase-like"/>
    <property type="match status" value="1"/>
</dbReference>
<evidence type="ECO:0000313" key="4">
    <source>
        <dbReference type="Proteomes" id="UP000186437"/>
    </source>
</evidence>
<dbReference type="Pfam" id="PF01965">
    <property type="entry name" value="DJ-1_PfpI"/>
    <property type="match status" value="1"/>
</dbReference>
<evidence type="ECO:0000313" key="5">
    <source>
        <dbReference type="Proteomes" id="UP000255213"/>
    </source>
</evidence>
<sequence>MKKVAVVLANGFEEIEALTPVDVLRRVSIECDMVGLTALEVEGSHGIKVQADQVFTGDLSAYDMVVLPGGMPGSVNLRDHAGLIAALQVVAEKGKYVAAICAAPIVLEKAELLVERRYTCYPGQEERIASGQYVTETVVVDGPIITSRGAGTALDFSYRLVDLLGGDGASLAKAMVYEG</sequence>
<dbReference type="InterPro" id="IPR050325">
    <property type="entry name" value="Prot/Nucl_acid_deglycase"/>
</dbReference>
<keyword evidence="3" id="KW-0378">Hydrolase</keyword>
<proteinExistence type="predicted"/>
<organism evidence="2 4">
    <name type="scientific">Streptococcus acidominimus</name>
    <dbReference type="NCBI Taxonomy" id="1326"/>
    <lineage>
        <taxon>Bacteria</taxon>
        <taxon>Bacillati</taxon>
        <taxon>Bacillota</taxon>
        <taxon>Bacilli</taxon>
        <taxon>Lactobacillales</taxon>
        <taxon>Streptococcaceae</taxon>
        <taxon>Streptococcus</taxon>
    </lineage>
</organism>
<dbReference type="NCBIfam" id="TIGR01383">
    <property type="entry name" value="not_thiJ"/>
    <property type="match status" value="1"/>
</dbReference>
<dbReference type="Proteomes" id="UP000255213">
    <property type="component" value="Unassembled WGS sequence"/>
</dbReference>
<evidence type="ECO:0000259" key="1">
    <source>
        <dbReference type="Pfam" id="PF01965"/>
    </source>
</evidence>
<feature type="domain" description="DJ-1/PfpI" evidence="1">
    <location>
        <begin position="2"/>
        <end position="161"/>
    </location>
</feature>
<dbReference type="Gene3D" id="3.40.50.880">
    <property type="match status" value="1"/>
</dbReference>
<dbReference type="EMBL" id="MSJL01000025">
    <property type="protein sequence ID" value="OLF49617.1"/>
    <property type="molecule type" value="Genomic_DNA"/>
</dbReference>
<dbReference type="OrthoDB" id="9800516at2"/>
<reference evidence="2" key="2">
    <citation type="submission" date="2016-12" db="EMBL/GenBank/DDBJ databases">
        <authorList>
            <person name="Song W.-J."/>
            <person name="Kurnit D.M."/>
        </authorList>
    </citation>
    <scope>NUCLEOTIDE SEQUENCE [LARGE SCALE GENOMIC DNA]</scope>
    <source>
        <strain evidence="2">ATCC 51725</strain>
    </source>
</reference>
<dbReference type="InterPro" id="IPR002818">
    <property type="entry name" value="DJ-1/PfpI"/>
</dbReference>
<reference evidence="3 5" key="3">
    <citation type="submission" date="2018-06" db="EMBL/GenBank/DDBJ databases">
        <authorList>
            <consortium name="Pathogen Informatics"/>
            <person name="Doyle S."/>
        </authorList>
    </citation>
    <scope>NUCLEOTIDE SEQUENCE [LARGE SCALE GENOMIC DNA]</scope>
    <source>
        <strain evidence="3 5">NCTC12957</strain>
    </source>
</reference>
<dbReference type="AlphaFoldDB" id="A0A1Q8ECV6"/>
<dbReference type="PANTHER" id="PTHR48094">
    <property type="entry name" value="PROTEIN/NUCLEIC ACID DEGLYCASE DJ-1-RELATED"/>
    <property type="match status" value="1"/>
</dbReference>
<dbReference type="InterPro" id="IPR006287">
    <property type="entry name" value="DJ-1"/>
</dbReference>
<protein>
    <submittedName>
        <fullName evidence="2">DJ-1 family protein</fullName>
    </submittedName>
    <submittedName>
        <fullName evidence="3">Intracellular protease/amidase</fullName>
    </submittedName>
</protein>
<name>A0A1Q8ECV6_STRAI</name>
<dbReference type="EMBL" id="UHEN01000001">
    <property type="protein sequence ID" value="SUN08220.1"/>
    <property type="molecule type" value="Genomic_DNA"/>
</dbReference>
<keyword evidence="4" id="KW-1185">Reference proteome</keyword>
<dbReference type="GO" id="GO:0006508">
    <property type="term" value="P:proteolysis"/>
    <property type="evidence" value="ECO:0007669"/>
    <property type="project" value="UniProtKB-KW"/>
</dbReference>
<dbReference type="GO" id="GO:0008233">
    <property type="term" value="F:peptidase activity"/>
    <property type="evidence" value="ECO:0007669"/>
    <property type="project" value="UniProtKB-KW"/>
</dbReference>
<dbReference type="RefSeq" id="WP_075099375.1">
    <property type="nucleotide sequence ID" value="NZ_MSJL01000025.1"/>
</dbReference>
<dbReference type="CDD" id="cd03135">
    <property type="entry name" value="GATase1_DJ-1"/>
    <property type="match status" value="1"/>
</dbReference>